<evidence type="ECO:0008006" key="3">
    <source>
        <dbReference type="Google" id="ProtNLM"/>
    </source>
</evidence>
<organism evidence="1 2">
    <name type="scientific">Gigaspora rosea</name>
    <dbReference type="NCBI Taxonomy" id="44941"/>
    <lineage>
        <taxon>Eukaryota</taxon>
        <taxon>Fungi</taxon>
        <taxon>Fungi incertae sedis</taxon>
        <taxon>Mucoromycota</taxon>
        <taxon>Glomeromycotina</taxon>
        <taxon>Glomeromycetes</taxon>
        <taxon>Diversisporales</taxon>
        <taxon>Gigasporaceae</taxon>
        <taxon>Gigaspora</taxon>
    </lineage>
</organism>
<dbReference type="InterPro" id="IPR036397">
    <property type="entry name" value="RNaseH_sf"/>
</dbReference>
<dbReference type="OrthoDB" id="2442720at2759"/>
<proteinExistence type="predicted"/>
<sequence>MAVCEASVEAQQLEGRKQRQGSSKAICFPNQNPIENVWRLLKIKIARKKIRTLAGSKSCLVKEWNALTRELATKLVRSIERRVEALIEANGDYTMNKEVVGGYYCNDGTFDICCAETNIEKIESNYCYNELGIVTDTLLDVGVKTDTRKDILGLLSNIEYDNSSTKDFVEGYNDMTNNKGQYGIIDYTMRIMKRRPVKFGHMMQILNFNSGGRIEARSGKEINGKEEGVR</sequence>
<evidence type="ECO:0000313" key="2">
    <source>
        <dbReference type="Proteomes" id="UP000266673"/>
    </source>
</evidence>
<dbReference type="Gene3D" id="3.30.420.10">
    <property type="entry name" value="Ribonuclease H-like superfamily/Ribonuclease H"/>
    <property type="match status" value="1"/>
</dbReference>
<reference evidence="1 2" key="1">
    <citation type="submission" date="2018-06" db="EMBL/GenBank/DDBJ databases">
        <title>Comparative genomics reveals the genomic features of Rhizophagus irregularis, R. cerebriforme, R. diaphanum and Gigaspora rosea, and their symbiotic lifestyle signature.</title>
        <authorList>
            <person name="Morin E."/>
            <person name="San Clemente H."/>
            <person name="Chen E.C.H."/>
            <person name="De La Providencia I."/>
            <person name="Hainaut M."/>
            <person name="Kuo A."/>
            <person name="Kohler A."/>
            <person name="Murat C."/>
            <person name="Tang N."/>
            <person name="Roy S."/>
            <person name="Loubradou J."/>
            <person name="Henrissat B."/>
            <person name="Grigoriev I.V."/>
            <person name="Corradi N."/>
            <person name="Roux C."/>
            <person name="Martin F.M."/>
        </authorList>
    </citation>
    <scope>NUCLEOTIDE SEQUENCE [LARGE SCALE GENOMIC DNA]</scope>
    <source>
        <strain evidence="1 2">DAOM 194757</strain>
    </source>
</reference>
<gene>
    <name evidence="1" type="ORF">C2G38_2216777</name>
</gene>
<dbReference type="AlphaFoldDB" id="A0A397UGV6"/>
<protein>
    <recommendedName>
        <fullName evidence="3">Tc1-like transposase DDE domain-containing protein</fullName>
    </recommendedName>
</protein>
<keyword evidence="2" id="KW-1185">Reference proteome</keyword>
<dbReference type="EMBL" id="QKWP01001795">
    <property type="protein sequence ID" value="RIB06543.1"/>
    <property type="molecule type" value="Genomic_DNA"/>
</dbReference>
<dbReference type="GO" id="GO:0003676">
    <property type="term" value="F:nucleic acid binding"/>
    <property type="evidence" value="ECO:0007669"/>
    <property type="project" value="InterPro"/>
</dbReference>
<evidence type="ECO:0000313" key="1">
    <source>
        <dbReference type="EMBL" id="RIB06543.1"/>
    </source>
</evidence>
<comment type="caution">
    <text evidence="1">The sequence shown here is derived from an EMBL/GenBank/DDBJ whole genome shotgun (WGS) entry which is preliminary data.</text>
</comment>
<dbReference type="Proteomes" id="UP000266673">
    <property type="component" value="Unassembled WGS sequence"/>
</dbReference>
<accession>A0A397UGV6</accession>
<name>A0A397UGV6_9GLOM</name>
<dbReference type="STRING" id="44941.A0A397UGV6"/>